<dbReference type="InterPro" id="IPR001789">
    <property type="entry name" value="Sig_transdc_resp-reg_receiver"/>
</dbReference>
<dbReference type="PROSITE" id="PS50110">
    <property type="entry name" value="RESPONSE_REGULATORY"/>
    <property type="match status" value="1"/>
</dbReference>
<feature type="modified residue" description="4-aspartylphosphate" evidence="2">
    <location>
        <position position="62"/>
    </location>
</feature>
<dbReference type="SMART" id="SM00448">
    <property type="entry name" value="REC"/>
    <property type="match status" value="1"/>
</dbReference>
<protein>
    <recommendedName>
        <fullName evidence="3">Response regulatory domain-containing protein</fullName>
    </recommendedName>
</protein>
<dbReference type="PANTHER" id="PTHR44591:SF3">
    <property type="entry name" value="RESPONSE REGULATORY DOMAIN-CONTAINING PROTEIN"/>
    <property type="match status" value="1"/>
</dbReference>
<organism evidence="4 5">
    <name type="scientific">Geomonas paludis</name>
    <dbReference type="NCBI Taxonomy" id="2740185"/>
    <lineage>
        <taxon>Bacteria</taxon>
        <taxon>Pseudomonadati</taxon>
        <taxon>Thermodesulfobacteriota</taxon>
        <taxon>Desulfuromonadia</taxon>
        <taxon>Geobacterales</taxon>
        <taxon>Geobacteraceae</taxon>
        <taxon>Geomonas</taxon>
    </lineage>
</organism>
<dbReference type="GO" id="GO:0000160">
    <property type="term" value="P:phosphorelay signal transduction system"/>
    <property type="evidence" value="ECO:0007669"/>
    <property type="project" value="InterPro"/>
</dbReference>
<dbReference type="SUPFAM" id="SSF52172">
    <property type="entry name" value="CheY-like"/>
    <property type="match status" value="1"/>
</dbReference>
<comment type="caution">
    <text evidence="4">The sequence shown here is derived from an EMBL/GenBank/DDBJ whole genome shotgun (WGS) entry which is preliminary data.</text>
</comment>
<dbReference type="RefSeq" id="WP_183346482.1">
    <property type="nucleotide sequence ID" value="NZ_BLXY01000002.1"/>
</dbReference>
<evidence type="ECO:0000256" key="1">
    <source>
        <dbReference type="ARBA" id="ARBA00022553"/>
    </source>
</evidence>
<dbReference type="Gene3D" id="3.40.50.2300">
    <property type="match status" value="1"/>
</dbReference>
<sequence>MIQGEPAGGKTILLVDDEAPIRSMLCALLVGNGYQVIQAADGLDALEKFKLNLEAIQLVVTDVVMPRLDGLASIKIMRAITPSIKVLVMTGYALDQPPPDGVSLIPKPFTPAGFLEAVRSTLGD</sequence>
<dbReference type="Proteomes" id="UP000568888">
    <property type="component" value="Unassembled WGS sequence"/>
</dbReference>
<gene>
    <name evidence="4" type="ORF">GMPD_15560</name>
</gene>
<reference evidence="5" key="1">
    <citation type="submission" date="2020-06" db="EMBL/GenBank/DDBJ databases">
        <title>Draft genomic sequecing of Geomonas sp. Red736.</title>
        <authorList>
            <person name="Itoh H."/>
            <person name="Xu Z.X."/>
            <person name="Ushijima N."/>
            <person name="Masuda Y."/>
            <person name="Shiratori Y."/>
            <person name="Senoo K."/>
        </authorList>
    </citation>
    <scope>NUCLEOTIDE SEQUENCE [LARGE SCALE GENOMIC DNA]</scope>
    <source>
        <strain evidence="5">Red736</strain>
    </source>
</reference>
<name>A0A6V8MV82_9BACT</name>
<feature type="domain" description="Response regulatory" evidence="3">
    <location>
        <begin position="11"/>
        <end position="122"/>
    </location>
</feature>
<evidence type="ECO:0000313" key="4">
    <source>
        <dbReference type="EMBL" id="GFO63637.1"/>
    </source>
</evidence>
<keyword evidence="1 2" id="KW-0597">Phosphoprotein</keyword>
<dbReference type="PANTHER" id="PTHR44591">
    <property type="entry name" value="STRESS RESPONSE REGULATOR PROTEIN 1"/>
    <property type="match status" value="1"/>
</dbReference>
<evidence type="ECO:0000313" key="5">
    <source>
        <dbReference type="Proteomes" id="UP000568888"/>
    </source>
</evidence>
<dbReference type="InterPro" id="IPR011006">
    <property type="entry name" value="CheY-like_superfamily"/>
</dbReference>
<evidence type="ECO:0000256" key="2">
    <source>
        <dbReference type="PROSITE-ProRule" id="PRU00169"/>
    </source>
</evidence>
<accession>A0A6V8MV82</accession>
<proteinExistence type="predicted"/>
<dbReference type="InterPro" id="IPR050595">
    <property type="entry name" value="Bact_response_regulator"/>
</dbReference>
<evidence type="ECO:0000259" key="3">
    <source>
        <dbReference type="PROSITE" id="PS50110"/>
    </source>
</evidence>
<dbReference type="EMBL" id="BLXY01000002">
    <property type="protein sequence ID" value="GFO63637.1"/>
    <property type="molecule type" value="Genomic_DNA"/>
</dbReference>
<dbReference type="Pfam" id="PF00072">
    <property type="entry name" value="Response_reg"/>
    <property type="match status" value="1"/>
</dbReference>
<dbReference type="AlphaFoldDB" id="A0A6V8MV82"/>